<protein>
    <submittedName>
        <fullName evidence="1">Uncharacterized protein</fullName>
    </submittedName>
</protein>
<evidence type="ECO:0000313" key="2">
    <source>
        <dbReference type="Proteomes" id="UP001315278"/>
    </source>
</evidence>
<reference evidence="2" key="1">
    <citation type="journal article" date="2021" name="ISME J.">
        <title>Evolutionary origin and ecological implication of a unique nif island in free-living Bradyrhizobium lineages.</title>
        <authorList>
            <person name="Tao J."/>
        </authorList>
    </citation>
    <scope>NUCLEOTIDE SEQUENCE [LARGE SCALE GENOMIC DNA]</scope>
    <source>
        <strain evidence="2">SZCCT0434</strain>
    </source>
</reference>
<evidence type="ECO:0000313" key="1">
    <source>
        <dbReference type="EMBL" id="MBR0794009.1"/>
    </source>
</evidence>
<accession>A0ABS5FB54</accession>
<keyword evidence="2" id="KW-1185">Reference proteome</keyword>
<proteinExistence type="predicted"/>
<gene>
    <name evidence="1" type="ORF">JQ615_01255</name>
</gene>
<organism evidence="1 2">
    <name type="scientific">Bradyrhizobium jicamae</name>
    <dbReference type="NCBI Taxonomy" id="280332"/>
    <lineage>
        <taxon>Bacteria</taxon>
        <taxon>Pseudomonadati</taxon>
        <taxon>Pseudomonadota</taxon>
        <taxon>Alphaproteobacteria</taxon>
        <taxon>Hyphomicrobiales</taxon>
        <taxon>Nitrobacteraceae</taxon>
        <taxon>Bradyrhizobium</taxon>
    </lineage>
</organism>
<dbReference type="Pfam" id="PF13455">
    <property type="entry name" value="MUG113"/>
    <property type="match status" value="1"/>
</dbReference>
<name>A0ABS5FB54_9BRAD</name>
<sequence length="154" mass="17320">MNSKFVEDSLHEAFGDHRVSKSREFFRLAPERARAAMGLAALKEVKLGDEIFESSEAKAEVEAAKRRSRFRLSMIGIEPGTELQLFIDPTIICTTVDDANKVNFKGDVTSLSDAALQALQGIGYEWPSASGPWEWSYHGKRLDELRREIEDKSD</sequence>
<comment type="caution">
    <text evidence="1">The sequence shown here is derived from an EMBL/GenBank/DDBJ whole genome shotgun (WGS) entry which is preliminary data.</text>
</comment>
<dbReference type="EMBL" id="JAFCJH010000001">
    <property type="protein sequence ID" value="MBR0794009.1"/>
    <property type="molecule type" value="Genomic_DNA"/>
</dbReference>
<dbReference type="Proteomes" id="UP001315278">
    <property type="component" value="Unassembled WGS sequence"/>
</dbReference>